<dbReference type="InterPro" id="IPR050416">
    <property type="entry name" value="FAD-linked_Oxidoreductase"/>
</dbReference>
<comment type="cofactor">
    <cofactor evidence="1">
        <name>FAD</name>
        <dbReference type="ChEBI" id="CHEBI:57692"/>
    </cofactor>
</comment>
<dbReference type="Gene3D" id="3.40.462.20">
    <property type="match status" value="1"/>
</dbReference>
<keyword evidence="3" id="KW-0285">Flavoprotein</keyword>
<dbReference type="SUPFAM" id="SSF56176">
    <property type="entry name" value="FAD-binding/transporter-associated domain-like"/>
    <property type="match status" value="1"/>
</dbReference>
<evidence type="ECO:0000256" key="4">
    <source>
        <dbReference type="ARBA" id="ARBA00022827"/>
    </source>
</evidence>
<proteinExistence type="inferred from homology"/>
<comment type="similarity">
    <text evidence="2">Belongs to the oxygen-dependent FAD-linked oxidoreductase family.</text>
</comment>
<keyword evidence="4" id="KW-0274">FAD</keyword>
<dbReference type="PANTHER" id="PTHR42973:SF39">
    <property type="entry name" value="FAD-BINDING PCMH-TYPE DOMAIN-CONTAINING PROTEIN"/>
    <property type="match status" value="1"/>
</dbReference>
<sequence length="523" mass="59418">MATIQGVTGNQFTPTTTDYSDWQYQYATSTHLDDHNMKPGLIVQPKNKDDIKKTVLYAKANKKSIAIRTGGHQYSGASSTGPNNIQLDLRSTFTSPDDLRYFVVPGLNEQTRKSYVRASVSHSLGDFNKFLGEHKAFVPHGQCVEVHLGGHVQTGGYGQLGRSFGLLGDHVTSLEIIDHEGNEKEITKNQDPELFFAWLGGSPGNMGVLTHFTIEVHRDEDYTGSMGLRVLHTYDVAKLRKLVGYLAEMSDDANFPRNYDLCISVLSASADILGLMGGLDNEMEEKHPEIFGKDANPAWPRMIIVYAQWVPFSKDDKPDMNWFNRLKSDCFFVPQAGVEVKPMSELTAQWIFRNTREFDLPYVKRTYVTKSNNLSKNGWVDWVVSRMDRVVEPWFNDQWLSAQLQVFGGKNSQFTKNADNGTAYSWRDQTMCMTIDNFHKPEKKAEAEQWQRENDMQAIGASGLFSKEDRRVLWGSWGSFDLDANWKAYYDDEAKYQRLRKARKLADPDGVFTPNTFAVKRAD</sequence>
<name>A0A8H5CGZ5_9AGAR</name>
<dbReference type="OrthoDB" id="415825at2759"/>
<organism evidence="7 8">
    <name type="scientific">Ephemerocybe angulata</name>
    <dbReference type="NCBI Taxonomy" id="980116"/>
    <lineage>
        <taxon>Eukaryota</taxon>
        <taxon>Fungi</taxon>
        <taxon>Dikarya</taxon>
        <taxon>Basidiomycota</taxon>
        <taxon>Agaricomycotina</taxon>
        <taxon>Agaricomycetes</taxon>
        <taxon>Agaricomycetidae</taxon>
        <taxon>Agaricales</taxon>
        <taxon>Agaricineae</taxon>
        <taxon>Psathyrellaceae</taxon>
        <taxon>Ephemerocybe</taxon>
    </lineage>
</organism>
<gene>
    <name evidence="7" type="ORF">D9611_007837</name>
</gene>
<feature type="domain" description="FAD-binding PCMH-type" evidence="6">
    <location>
        <begin position="35"/>
        <end position="219"/>
    </location>
</feature>
<evidence type="ECO:0000256" key="3">
    <source>
        <dbReference type="ARBA" id="ARBA00022630"/>
    </source>
</evidence>
<dbReference type="GO" id="GO:0071949">
    <property type="term" value="F:FAD binding"/>
    <property type="evidence" value="ECO:0007669"/>
    <property type="project" value="InterPro"/>
</dbReference>
<evidence type="ECO:0000256" key="5">
    <source>
        <dbReference type="ARBA" id="ARBA00023002"/>
    </source>
</evidence>
<evidence type="ECO:0000313" key="8">
    <source>
        <dbReference type="Proteomes" id="UP000541558"/>
    </source>
</evidence>
<dbReference type="PROSITE" id="PS51387">
    <property type="entry name" value="FAD_PCMH"/>
    <property type="match status" value="1"/>
</dbReference>
<dbReference type="InterPro" id="IPR016169">
    <property type="entry name" value="FAD-bd_PCMH_sub2"/>
</dbReference>
<reference evidence="7 8" key="1">
    <citation type="journal article" date="2020" name="ISME J.">
        <title>Uncovering the hidden diversity of litter-decomposition mechanisms in mushroom-forming fungi.</title>
        <authorList>
            <person name="Floudas D."/>
            <person name="Bentzer J."/>
            <person name="Ahren D."/>
            <person name="Johansson T."/>
            <person name="Persson P."/>
            <person name="Tunlid A."/>
        </authorList>
    </citation>
    <scope>NUCLEOTIDE SEQUENCE [LARGE SCALE GENOMIC DNA]</scope>
    <source>
        <strain evidence="7 8">CBS 175.51</strain>
    </source>
</reference>
<evidence type="ECO:0000256" key="2">
    <source>
        <dbReference type="ARBA" id="ARBA00005466"/>
    </source>
</evidence>
<dbReference type="GO" id="GO:0016491">
    <property type="term" value="F:oxidoreductase activity"/>
    <property type="evidence" value="ECO:0007669"/>
    <property type="project" value="UniProtKB-KW"/>
</dbReference>
<dbReference type="Gene3D" id="3.30.465.10">
    <property type="match status" value="1"/>
</dbReference>
<evidence type="ECO:0000259" key="6">
    <source>
        <dbReference type="PROSITE" id="PS51387"/>
    </source>
</evidence>
<dbReference type="Proteomes" id="UP000541558">
    <property type="component" value="Unassembled WGS sequence"/>
</dbReference>
<evidence type="ECO:0000256" key="1">
    <source>
        <dbReference type="ARBA" id="ARBA00001974"/>
    </source>
</evidence>
<accession>A0A8H5CGZ5</accession>
<dbReference type="Pfam" id="PF01565">
    <property type="entry name" value="FAD_binding_4"/>
    <property type="match status" value="1"/>
</dbReference>
<evidence type="ECO:0000313" key="7">
    <source>
        <dbReference type="EMBL" id="KAF5340402.1"/>
    </source>
</evidence>
<keyword evidence="8" id="KW-1185">Reference proteome</keyword>
<dbReference type="AlphaFoldDB" id="A0A8H5CGZ5"/>
<dbReference type="InterPro" id="IPR006094">
    <property type="entry name" value="Oxid_FAD_bind_N"/>
</dbReference>
<comment type="caution">
    <text evidence="7">The sequence shown here is derived from an EMBL/GenBank/DDBJ whole genome shotgun (WGS) entry which is preliminary data.</text>
</comment>
<dbReference type="EMBL" id="JAACJK010000004">
    <property type="protein sequence ID" value="KAF5340402.1"/>
    <property type="molecule type" value="Genomic_DNA"/>
</dbReference>
<protein>
    <recommendedName>
        <fullName evidence="6">FAD-binding PCMH-type domain-containing protein</fullName>
    </recommendedName>
</protein>
<keyword evidence="5" id="KW-0560">Oxidoreductase</keyword>
<dbReference type="PANTHER" id="PTHR42973">
    <property type="entry name" value="BINDING OXIDOREDUCTASE, PUTATIVE (AFU_ORTHOLOGUE AFUA_1G17690)-RELATED"/>
    <property type="match status" value="1"/>
</dbReference>
<dbReference type="InterPro" id="IPR016166">
    <property type="entry name" value="FAD-bd_PCMH"/>
</dbReference>
<dbReference type="InterPro" id="IPR036318">
    <property type="entry name" value="FAD-bd_PCMH-like_sf"/>
</dbReference>